<feature type="compositionally biased region" description="Low complexity" evidence="1">
    <location>
        <begin position="150"/>
        <end position="176"/>
    </location>
</feature>
<organism evidence="2 3">
    <name type="scientific">Monoraphidium neglectum</name>
    <dbReference type="NCBI Taxonomy" id="145388"/>
    <lineage>
        <taxon>Eukaryota</taxon>
        <taxon>Viridiplantae</taxon>
        <taxon>Chlorophyta</taxon>
        <taxon>core chlorophytes</taxon>
        <taxon>Chlorophyceae</taxon>
        <taxon>CS clade</taxon>
        <taxon>Sphaeropleales</taxon>
        <taxon>Selenastraceae</taxon>
        <taxon>Monoraphidium</taxon>
    </lineage>
</organism>
<dbReference type="OrthoDB" id="691424at2759"/>
<dbReference type="GeneID" id="25739088"/>
<dbReference type="Pfam" id="PF04720">
    <property type="entry name" value="PDDEXK_6"/>
    <property type="match status" value="1"/>
</dbReference>
<keyword evidence="3" id="KW-1185">Reference proteome</keyword>
<dbReference type="Proteomes" id="UP000054498">
    <property type="component" value="Unassembled WGS sequence"/>
</dbReference>
<dbReference type="PANTHER" id="PTHR31579">
    <property type="entry name" value="OS03G0796600 PROTEIN"/>
    <property type="match status" value="1"/>
</dbReference>
<evidence type="ECO:0000313" key="2">
    <source>
        <dbReference type="EMBL" id="KIZ01750.1"/>
    </source>
</evidence>
<feature type="region of interest" description="Disordered" evidence="1">
    <location>
        <begin position="139"/>
        <end position="185"/>
    </location>
</feature>
<protein>
    <submittedName>
        <fullName evidence="2">Uncharacterized protein</fullName>
    </submittedName>
</protein>
<reference evidence="2 3" key="1">
    <citation type="journal article" date="2013" name="BMC Genomics">
        <title>Reconstruction of the lipid metabolism for the microalga Monoraphidium neglectum from its genome sequence reveals characteristics suitable for biofuel production.</title>
        <authorList>
            <person name="Bogen C."/>
            <person name="Al-Dilaimi A."/>
            <person name="Albersmeier A."/>
            <person name="Wichmann J."/>
            <person name="Grundmann M."/>
            <person name="Rupp O."/>
            <person name="Lauersen K.J."/>
            <person name="Blifernez-Klassen O."/>
            <person name="Kalinowski J."/>
            <person name="Goesmann A."/>
            <person name="Mussgnug J.H."/>
            <person name="Kruse O."/>
        </authorList>
    </citation>
    <scope>NUCLEOTIDE SEQUENCE [LARGE SCALE GENOMIC DNA]</scope>
    <source>
        <strain evidence="2 3">SAG 48.87</strain>
    </source>
</reference>
<dbReference type="InterPro" id="IPR006502">
    <property type="entry name" value="PDDEXK-like"/>
</dbReference>
<gene>
    <name evidence="2" type="ORF">MNEG_6212</name>
</gene>
<name>A0A0D2MF27_9CHLO</name>
<dbReference type="AlphaFoldDB" id="A0A0D2MF27"/>
<dbReference type="RefSeq" id="XP_013900769.1">
    <property type="nucleotide sequence ID" value="XM_014045315.1"/>
</dbReference>
<sequence length="367" mass="36713">MAVTAKAPSLLFDLEIEGFEGFLREERDAAAALERLIPLLRALRPGSNGGDGAATVELQSYYDRLARDAAAALNVATTGSSAAPANAAAAPATAPAIDGAALPGQAAAVPADGAALDLPLFLEVLSCCGHDGWLRTGKGPDAAGDSASGDSPRSDAASPRSAGAATPRSAGAASPRVPSGVGASPRNASWVNSAAAAAFAAGGAAAATPDGVLRRTSGAAGSGSGGAAALCPPQHTFVVVRAPGQAGSDGDGAASVAADVAEYQQSPMFVVDPSFRERFSIASIAAASPVYRALVAALPAVVIGTAEGLEPLVSFMCEQMDTSFRASGTPLPPWREQSYMLSNWFPEAAEDTPFSFSFRTPQMAPVA</sequence>
<accession>A0A0D2MF27</accession>
<proteinExistence type="predicted"/>
<dbReference type="KEGG" id="mng:MNEG_6212"/>
<dbReference type="EMBL" id="KK101209">
    <property type="protein sequence ID" value="KIZ01750.1"/>
    <property type="molecule type" value="Genomic_DNA"/>
</dbReference>
<dbReference type="PANTHER" id="PTHR31579:SF1">
    <property type="entry name" value="OS03G0796600 PROTEIN"/>
    <property type="match status" value="1"/>
</dbReference>
<evidence type="ECO:0000313" key="3">
    <source>
        <dbReference type="Proteomes" id="UP000054498"/>
    </source>
</evidence>
<evidence type="ECO:0000256" key="1">
    <source>
        <dbReference type="SAM" id="MobiDB-lite"/>
    </source>
</evidence>